<proteinExistence type="predicted"/>
<keyword evidence="3" id="KW-1185">Reference proteome</keyword>
<dbReference type="SMART" id="SM00347">
    <property type="entry name" value="HTH_MARR"/>
    <property type="match status" value="1"/>
</dbReference>
<reference evidence="2 3" key="1">
    <citation type="submission" date="2022-03" db="EMBL/GenBank/DDBJ databases">
        <title>Isotopic signatures of nitrous oxide derived from detoxification processes.</title>
        <authorList>
            <person name="Behrendt U."/>
            <person name="Buchen C."/>
            <person name="Well R."/>
            <person name="Ulrich A."/>
            <person name="Rohe L."/>
            <person name="Kolb S."/>
            <person name="Schloter M."/>
            <person name="Horn M.A."/>
            <person name="Augustin J."/>
        </authorList>
    </citation>
    <scope>NUCLEOTIDE SEQUENCE [LARGE SCALE GENOMIC DNA]</scope>
    <source>
        <strain evidence="2 3">S4-C24</strain>
    </source>
</reference>
<dbReference type="InterPro" id="IPR000835">
    <property type="entry name" value="HTH_MarR-typ"/>
</dbReference>
<evidence type="ECO:0000259" key="1">
    <source>
        <dbReference type="PROSITE" id="PS50995"/>
    </source>
</evidence>
<accession>A0ABY3W8Q6</accession>
<dbReference type="RefSeq" id="WP_241913271.1">
    <property type="nucleotide sequence ID" value="NZ_CP093326.1"/>
</dbReference>
<evidence type="ECO:0000313" key="3">
    <source>
        <dbReference type="Proteomes" id="UP000829069"/>
    </source>
</evidence>
<organism evidence="2 3">
    <name type="scientific">Arthrobacter sulfonylureivorans</name>
    <dbReference type="NCBI Taxonomy" id="2486855"/>
    <lineage>
        <taxon>Bacteria</taxon>
        <taxon>Bacillati</taxon>
        <taxon>Actinomycetota</taxon>
        <taxon>Actinomycetes</taxon>
        <taxon>Micrococcales</taxon>
        <taxon>Micrococcaceae</taxon>
        <taxon>Arthrobacter</taxon>
    </lineage>
</organism>
<protein>
    <submittedName>
        <fullName evidence="2">MarR family transcriptional regulator</fullName>
    </submittedName>
</protein>
<dbReference type="Pfam" id="PF01047">
    <property type="entry name" value="MarR"/>
    <property type="match status" value="1"/>
</dbReference>
<gene>
    <name evidence="2" type="ORF">MNQ99_13425</name>
</gene>
<dbReference type="EMBL" id="CP093326">
    <property type="protein sequence ID" value="UNK44948.1"/>
    <property type="molecule type" value="Genomic_DNA"/>
</dbReference>
<dbReference type="Gene3D" id="1.10.10.10">
    <property type="entry name" value="Winged helix-like DNA-binding domain superfamily/Winged helix DNA-binding domain"/>
    <property type="match status" value="1"/>
</dbReference>
<dbReference type="PRINTS" id="PR00598">
    <property type="entry name" value="HTHMARR"/>
</dbReference>
<sequence length="114" mass="12452">MSPLGVAPSQARALRMLRHHGSLRLGELSERLRIAPRSATDIVDGLQERGWCVREPDPTDRRATVVVLTEAGREIGQAIRKVQVQHAEEYFAALSAAERSELSSLLGKLIAAEG</sequence>
<name>A0ABY3W8Q6_9MICC</name>
<evidence type="ECO:0000313" key="2">
    <source>
        <dbReference type="EMBL" id="UNK44948.1"/>
    </source>
</evidence>
<feature type="domain" description="HTH marR-type" evidence="1">
    <location>
        <begin position="1"/>
        <end position="111"/>
    </location>
</feature>
<dbReference type="InterPro" id="IPR036388">
    <property type="entry name" value="WH-like_DNA-bd_sf"/>
</dbReference>
<dbReference type="Proteomes" id="UP000829069">
    <property type="component" value="Chromosome"/>
</dbReference>
<dbReference type="InterPro" id="IPR036390">
    <property type="entry name" value="WH_DNA-bd_sf"/>
</dbReference>
<dbReference type="PANTHER" id="PTHR33164:SF103">
    <property type="entry name" value="REGULATORY PROTEIN MARR"/>
    <property type="match status" value="1"/>
</dbReference>
<dbReference type="PANTHER" id="PTHR33164">
    <property type="entry name" value="TRANSCRIPTIONAL REGULATOR, MARR FAMILY"/>
    <property type="match status" value="1"/>
</dbReference>
<dbReference type="SUPFAM" id="SSF46785">
    <property type="entry name" value="Winged helix' DNA-binding domain"/>
    <property type="match status" value="1"/>
</dbReference>
<dbReference type="InterPro" id="IPR039422">
    <property type="entry name" value="MarR/SlyA-like"/>
</dbReference>
<dbReference type="PROSITE" id="PS50995">
    <property type="entry name" value="HTH_MARR_2"/>
    <property type="match status" value="1"/>
</dbReference>